<reference evidence="2" key="2">
    <citation type="submission" date="2021-04" db="EMBL/GenBank/DDBJ databases">
        <authorList>
            <person name="Gilroy R."/>
        </authorList>
    </citation>
    <scope>NUCLEOTIDE SEQUENCE</scope>
    <source>
        <strain evidence="2">2239</strain>
    </source>
</reference>
<evidence type="ECO:0000313" key="3">
    <source>
        <dbReference type="Proteomes" id="UP000824193"/>
    </source>
</evidence>
<evidence type="ECO:0000256" key="1">
    <source>
        <dbReference type="SAM" id="SignalP"/>
    </source>
</evidence>
<sequence length="341" mass="35925">MKRFAALALAAAMAAGLAGCGSSGTLKSMEWAIEPAGEFEAVEPVADTATVAAGMVSNRPGEAGYYLAKTAAGWGVLNAASGDVAASAAFVAQPVRCGAGHLYDAGLYEGERWYDWETLEELDAQLEGIGTSYRMEVGHGGGSNRFLADGAGAVSAVSFGEASMNQRPLTEIEGLPGLIPVQQGPLRADWTGEDPATWEDFILEHDGLFAVATSEGRLLTDFVYEAACMGTDEAIAVCKEGKWGYVDTAGKEIVPCEYDAFWGVRWAWNSETEKNEPTTGIYPAPFTEGCVVVKQNGQTGVLNADGSWLLKMGEVEDAAPAFGGLLWVKTEGKWGAVKLPS</sequence>
<dbReference type="Pfam" id="PF14903">
    <property type="entry name" value="WG_beta_rep"/>
    <property type="match status" value="2"/>
</dbReference>
<dbReference type="AlphaFoldDB" id="A0A9D1V2S6"/>
<organism evidence="2 3">
    <name type="scientific">Candidatus Allofournierella pullicola</name>
    <dbReference type="NCBI Taxonomy" id="2838596"/>
    <lineage>
        <taxon>Bacteria</taxon>
        <taxon>Bacillati</taxon>
        <taxon>Bacillota</taxon>
        <taxon>Clostridia</taxon>
        <taxon>Eubacteriales</taxon>
        <taxon>Oscillospiraceae</taxon>
        <taxon>Allofournierella</taxon>
    </lineage>
</organism>
<dbReference type="InterPro" id="IPR032774">
    <property type="entry name" value="WG_beta_rep"/>
</dbReference>
<comment type="caution">
    <text evidence="2">The sequence shown here is derived from an EMBL/GenBank/DDBJ whole genome shotgun (WGS) entry which is preliminary data.</text>
</comment>
<dbReference type="EMBL" id="DXFW01000004">
    <property type="protein sequence ID" value="HIX04893.1"/>
    <property type="molecule type" value="Genomic_DNA"/>
</dbReference>
<gene>
    <name evidence="2" type="ORF">H9865_02095</name>
</gene>
<evidence type="ECO:0000313" key="2">
    <source>
        <dbReference type="EMBL" id="HIX04893.1"/>
    </source>
</evidence>
<dbReference type="PROSITE" id="PS51257">
    <property type="entry name" value="PROKAR_LIPOPROTEIN"/>
    <property type="match status" value="1"/>
</dbReference>
<proteinExistence type="predicted"/>
<dbReference type="Proteomes" id="UP000824193">
    <property type="component" value="Unassembled WGS sequence"/>
</dbReference>
<accession>A0A9D1V2S6</accession>
<reference evidence="2" key="1">
    <citation type="journal article" date="2021" name="PeerJ">
        <title>Extensive microbial diversity within the chicken gut microbiome revealed by metagenomics and culture.</title>
        <authorList>
            <person name="Gilroy R."/>
            <person name="Ravi A."/>
            <person name="Getino M."/>
            <person name="Pursley I."/>
            <person name="Horton D.L."/>
            <person name="Alikhan N.F."/>
            <person name="Baker D."/>
            <person name="Gharbi K."/>
            <person name="Hall N."/>
            <person name="Watson M."/>
            <person name="Adriaenssens E.M."/>
            <person name="Foster-Nyarko E."/>
            <person name="Jarju S."/>
            <person name="Secka A."/>
            <person name="Antonio M."/>
            <person name="Oren A."/>
            <person name="Chaudhuri R.R."/>
            <person name="La Ragione R."/>
            <person name="Hildebrand F."/>
            <person name="Pallen M.J."/>
        </authorList>
    </citation>
    <scope>NUCLEOTIDE SEQUENCE</scope>
    <source>
        <strain evidence="2">2239</strain>
    </source>
</reference>
<protein>
    <submittedName>
        <fullName evidence="2">WG repeat-containing protein</fullName>
    </submittedName>
</protein>
<feature type="signal peptide" evidence="1">
    <location>
        <begin position="1"/>
        <end position="20"/>
    </location>
</feature>
<keyword evidence="1" id="KW-0732">Signal</keyword>
<feature type="chain" id="PRO_5039512342" evidence="1">
    <location>
        <begin position="21"/>
        <end position="341"/>
    </location>
</feature>
<name>A0A9D1V2S6_9FIRM</name>